<protein>
    <submittedName>
        <fullName evidence="1">Keratin-associated protein 4-4</fullName>
    </submittedName>
</protein>
<evidence type="ECO:0000313" key="2">
    <source>
        <dbReference type="Proteomes" id="UP001321479"/>
    </source>
</evidence>
<organism evidence="1 2">
    <name type="scientific">Cotonvirus japonicus</name>
    <dbReference type="NCBI Taxonomy" id="2811091"/>
    <lineage>
        <taxon>Viruses</taxon>
        <taxon>Varidnaviria</taxon>
        <taxon>Bamfordvirae</taxon>
        <taxon>Nucleocytoviricota</taxon>
        <taxon>Megaviricetes</taxon>
        <taxon>Imitervirales</taxon>
        <taxon>Mimiviridae</taxon>
        <taxon>Megamimivirinae</taxon>
        <taxon>Cotonvirus</taxon>
        <taxon>Cotonvirus japonicum</taxon>
    </lineage>
</organism>
<dbReference type="GeneID" id="80557761"/>
<accession>A0ABM7NR33</accession>
<dbReference type="EMBL" id="AP024483">
    <property type="protein sequence ID" value="BCS82556.1"/>
    <property type="molecule type" value="Genomic_DNA"/>
</dbReference>
<keyword evidence="2" id="KW-1185">Reference proteome</keyword>
<dbReference type="PRINTS" id="PR00021">
    <property type="entry name" value="PRORICH"/>
</dbReference>
<reference evidence="1 2" key="1">
    <citation type="submission" date="2021-02" db="EMBL/GenBank/DDBJ databases">
        <title>Cotonvirus japonicus, which uses Golgi apparatus of host cells for its virion factory, phylogenetically links tailed tupanvirus and icosahedral mimivirus.</title>
        <authorList>
            <person name="Takahashi H."/>
            <person name="Fukaya S."/>
            <person name="Song C."/>
            <person name="Murata K."/>
            <person name="Takemura M."/>
        </authorList>
    </citation>
    <scope>NUCLEOTIDE SEQUENCE [LARGE SCALE GENOMIC DNA]</scope>
</reference>
<evidence type="ECO:0000313" key="1">
    <source>
        <dbReference type="EMBL" id="BCS82556.1"/>
    </source>
</evidence>
<sequence length="120" mass="13417">MVNNCGCSDCVKVIRRTTICCPKTPECPRRCEPRRCCDDCDSVFISCREKCDPCCKPKCCEPCKPKCCEPCCKPLCCEPCKPKCCEPCCKPVCCEPCCKPVCCEPCKPKCYTITIKLNSC</sequence>
<name>A0ABM7NR33_9VIRU</name>
<dbReference type="Proteomes" id="UP001321479">
    <property type="component" value="Segment"/>
</dbReference>
<proteinExistence type="predicted"/>
<dbReference type="RefSeq" id="YP_010841164.1">
    <property type="nucleotide sequence ID" value="NC_079139.1"/>
</dbReference>